<dbReference type="InterPro" id="IPR032710">
    <property type="entry name" value="NTF2-like_dom_sf"/>
</dbReference>
<protein>
    <recommendedName>
        <fullName evidence="2">DUF4440 domain-containing protein</fullName>
    </recommendedName>
</protein>
<comment type="caution">
    <text evidence="3">The sequence shown here is derived from an EMBL/GenBank/DDBJ whole genome shotgun (WGS) entry which is preliminary data.</text>
</comment>
<keyword evidence="1" id="KW-0732">Signal</keyword>
<gene>
    <name evidence="3" type="ORF">TUM4438_32600</name>
</gene>
<keyword evidence="4" id="KW-1185">Reference proteome</keyword>
<dbReference type="Gene3D" id="3.10.450.50">
    <property type="match status" value="1"/>
</dbReference>
<feature type="signal peptide" evidence="1">
    <location>
        <begin position="1"/>
        <end position="26"/>
    </location>
</feature>
<sequence>MFPMFSPFMKFILLLFVSIFISSASAATANNEAGGDYIQITQLVKEYQQALNDGNGAVVRELYTSDGSFVGQGFPTAQGSDEIVALYTDFLSKLDFNIQFDIKELKLGEEYGFLRTASHGTIVPKGVTPSKQEGNREVFLLKKVAGHWKFYYYIFNAEVK</sequence>
<feature type="chain" id="PRO_5046267586" description="DUF4440 domain-containing protein" evidence="1">
    <location>
        <begin position="27"/>
        <end position="160"/>
    </location>
</feature>
<evidence type="ECO:0000256" key="1">
    <source>
        <dbReference type="SAM" id="SignalP"/>
    </source>
</evidence>
<dbReference type="InterPro" id="IPR027843">
    <property type="entry name" value="DUF4440"/>
</dbReference>
<proteinExistence type="predicted"/>
<dbReference type="SUPFAM" id="SSF54427">
    <property type="entry name" value="NTF2-like"/>
    <property type="match status" value="1"/>
</dbReference>
<dbReference type="Pfam" id="PF14534">
    <property type="entry name" value="DUF4440"/>
    <property type="match status" value="1"/>
</dbReference>
<accession>A0ABQ4PMD6</accession>
<evidence type="ECO:0000313" key="3">
    <source>
        <dbReference type="EMBL" id="GIU49298.1"/>
    </source>
</evidence>
<dbReference type="Proteomes" id="UP000887104">
    <property type="component" value="Unassembled WGS sequence"/>
</dbReference>
<evidence type="ECO:0000313" key="4">
    <source>
        <dbReference type="Proteomes" id="UP000887104"/>
    </source>
</evidence>
<evidence type="ECO:0000259" key="2">
    <source>
        <dbReference type="Pfam" id="PF14534"/>
    </source>
</evidence>
<organism evidence="3 4">
    <name type="scientific">Shewanella sairae</name>
    <dbReference type="NCBI Taxonomy" id="190310"/>
    <lineage>
        <taxon>Bacteria</taxon>
        <taxon>Pseudomonadati</taxon>
        <taxon>Pseudomonadota</taxon>
        <taxon>Gammaproteobacteria</taxon>
        <taxon>Alteromonadales</taxon>
        <taxon>Shewanellaceae</taxon>
        <taxon>Shewanella</taxon>
    </lineage>
</organism>
<feature type="domain" description="DUF4440" evidence="2">
    <location>
        <begin position="40"/>
        <end position="149"/>
    </location>
</feature>
<name>A0ABQ4PMD6_9GAMM</name>
<dbReference type="NCBIfam" id="TIGR02246">
    <property type="entry name" value="SgcJ/EcaC family oxidoreductase"/>
    <property type="match status" value="1"/>
</dbReference>
<dbReference type="InterPro" id="IPR011944">
    <property type="entry name" value="Steroid_delta5-4_isomerase"/>
</dbReference>
<dbReference type="EMBL" id="BPEY01000067">
    <property type="protein sequence ID" value="GIU49298.1"/>
    <property type="molecule type" value="Genomic_DNA"/>
</dbReference>
<reference evidence="3" key="1">
    <citation type="submission" date="2021-05" db="EMBL/GenBank/DDBJ databases">
        <title>Molecular characterization for Shewanella algae harboring chromosomal blaOXA-55-like strains isolated from clinical and environment sample.</title>
        <authorList>
            <person name="Ohama Y."/>
            <person name="Aoki K."/>
            <person name="Harada S."/>
            <person name="Moriya K."/>
            <person name="Ishii Y."/>
            <person name="Tateda K."/>
        </authorList>
    </citation>
    <scope>NUCLEOTIDE SEQUENCE</scope>
    <source>
        <strain evidence="3">JCM 11563</strain>
    </source>
</reference>